<dbReference type="PROSITE" id="PS00018">
    <property type="entry name" value="EF_HAND_1"/>
    <property type="match status" value="1"/>
</dbReference>
<accession>A0A7X0CGP3</accession>
<feature type="domain" description="Dockerin" evidence="2">
    <location>
        <begin position="938"/>
        <end position="1003"/>
    </location>
</feature>
<dbReference type="GO" id="GO:0008237">
    <property type="term" value="F:metallopeptidase activity"/>
    <property type="evidence" value="ECO:0007669"/>
    <property type="project" value="InterPro"/>
</dbReference>
<gene>
    <name evidence="3" type="ORF">HD842_004450</name>
</gene>
<dbReference type="RefSeq" id="WP_183557637.1">
    <property type="nucleotide sequence ID" value="NZ_JACHBX010000006.1"/>
</dbReference>
<dbReference type="InterPro" id="IPR024079">
    <property type="entry name" value="MetalloPept_cat_dom_sf"/>
</dbReference>
<dbReference type="Gene3D" id="1.10.1330.10">
    <property type="entry name" value="Dockerin domain"/>
    <property type="match status" value="1"/>
</dbReference>
<dbReference type="Pfam" id="PF00404">
    <property type="entry name" value="Dockerin_1"/>
    <property type="match status" value="1"/>
</dbReference>
<dbReference type="InterPro" id="IPR018247">
    <property type="entry name" value="EF_Hand_1_Ca_BS"/>
</dbReference>
<dbReference type="GO" id="GO:0004553">
    <property type="term" value="F:hydrolase activity, hydrolyzing O-glycosyl compounds"/>
    <property type="evidence" value="ECO:0007669"/>
    <property type="project" value="InterPro"/>
</dbReference>
<keyword evidence="1" id="KW-0732">Signal</keyword>
<dbReference type="Proteomes" id="UP000540787">
    <property type="component" value="Unassembled WGS sequence"/>
</dbReference>
<dbReference type="InterPro" id="IPR036439">
    <property type="entry name" value="Dockerin_dom_sf"/>
</dbReference>
<comment type="caution">
    <text evidence="3">The sequence shown here is derived from an EMBL/GenBank/DDBJ whole genome shotgun (WGS) entry which is preliminary data.</text>
</comment>
<evidence type="ECO:0000313" key="4">
    <source>
        <dbReference type="Proteomes" id="UP000540787"/>
    </source>
</evidence>
<dbReference type="GO" id="GO:0000272">
    <property type="term" value="P:polysaccharide catabolic process"/>
    <property type="evidence" value="ECO:0007669"/>
    <property type="project" value="InterPro"/>
</dbReference>
<dbReference type="AlphaFoldDB" id="A0A7X0CGP3"/>
<dbReference type="InterPro" id="IPR013783">
    <property type="entry name" value="Ig-like_fold"/>
</dbReference>
<protein>
    <recommendedName>
        <fullName evidence="2">Dockerin domain-containing protein</fullName>
    </recommendedName>
</protein>
<reference evidence="3 4" key="1">
    <citation type="submission" date="2020-08" db="EMBL/GenBank/DDBJ databases">
        <title>The Agave Microbiome: Exploring the role of microbial communities in plant adaptations to desert environments.</title>
        <authorList>
            <person name="Partida-Martinez L.P."/>
        </authorList>
    </citation>
    <scope>NUCLEOTIDE SEQUENCE [LARGE SCALE GENOMIC DNA]</scope>
    <source>
        <strain evidence="3 4">AT3.2</strain>
    </source>
</reference>
<organism evidence="3 4">
    <name type="scientific">Massilia aurea</name>
    <dbReference type="NCBI Taxonomy" id="373040"/>
    <lineage>
        <taxon>Bacteria</taxon>
        <taxon>Pseudomonadati</taxon>
        <taxon>Pseudomonadota</taxon>
        <taxon>Betaproteobacteria</taxon>
        <taxon>Burkholderiales</taxon>
        <taxon>Oxalobacteraceae</taxon>
        <taxon>Telluria group</taxon>
        <taxon>Massilia</taxon>
    </lineage>
</organism>
<dbReference type="PROSITE" id="PS51766">
    <property type="entry name" value="DOCKERIN"/>
    <property type="match status" value="1"/>
</dbReference>
<feature type="signal peptide" evidence="1">
    <location>
        <begin position="1"/>
        <end position="44"/>
    </location>
</feature>
<name>A0A7X0CGP3_9BURK</name>
<proteinExistence type="predicted"/>
<dbReference type="SUPFAM" id="SSF63446">
    <property type="entry name" value="Type I dockerin domain"/>
    <property type="match status" value="1"/>
</dbReference>
<dbReference type="EMBL" id="JACHBX010000006">
    <property type="protein sequence ID" value="MBB6136272.1"/>
    <property type="molecule type" value="Genomic_DNA"/>
</dbReference>
<evidence type="ECO:0000313" key="3">
    <source>
        <dbReference type="EMBL" id="MBB6136272.1"/>
    </source>
</evidence>
<dbReference type="InterPro" id="IPR016134">
    <property type="entry name" value="Dockerin_dom"/>
</dbReference>
<sequence length="1003" mass="102174">MRTKPSSSPYHGKQSQLHTAPLKKGSLALCVALALVAGTPSVLAAQVGPVQVQNQRAAAFWQDLTVPAASTTARTSSAKTPALQLRRVRAASLDLAGIRGVAREAPMARSGDLSASGLTISLPHPDGGYQRFTLEESPVMEPGLAAKHPDIKTYRGKGVDDPRATLRMDITQLGLHASVRSPDGGWYVDPYYRNDTSVYASYTRADLINPRGPLIEGSIEPQLSLSRSFYQEGDSVVVTGAGFAPGASVSLNIAADGDGVALHNATATADKNGAISVTLPAAAARQGAFDITASDGRNSTSAPYRVVDAGMAANAVVGSALRTYRLALVTDPSYATYFGPANVTAAKVTLINRVTQVYEDETSISLVLIDATDALNLNTAAQMTGTDGPCGGAACYTPAQASGCTGSTLSRNRIVTGLLAGASNFDVGHIALGLNGGGVASLGVVGGNAKAQGCTGIPTPVGDFFAVDYVAHELGHQFSGNHTFNGTVGSCSGGNRSATTSVEPGSGSSIMAYAGICGVDNLQPHSDPYWSQRSFDEIVAYTSSAEINLNEVQVGALTGFATDGQQFQLSYNGNLSAPIVRGPNYTATAVKAAIEGIAGWPAGATVSVTGLSDTAFTVTFNGTLAGTNVPSLMVSNVTGGGAGFIGEVARGGPTTRGGSVAGTTNSAPSVTVPPSFTIPVRTPFALTGSAVDGDDDTVTYMWEQNDRGSSAGTSLIDNVKLNGPLFRQFGTRAIVTSAGTLEYSSPGQNQVTTDPTRVFPDMAQILANNTNAATGACPAASTPLTAAQIDCFSEFLPTAAYVGFGANAAPASLNFKLTARDGRGGVNSATTTLVLAPAAGPFLVTSPNTAATINAGPQTVTWSVANTNVAPVSTANVKITLSTDGGATWPHLLAASVPNTGSANVTFPALATTQGRIKIEAVGNVFFDVSDANFTLANAPVVGDVTGDGVVDCADVAVVRAAMNKRTGQAGFDARADVNGDGVVNLRDLNAVTQRVPAGTVCA</sequence>
<evidence type="ECO:0000256" key="1">
    <source>
        <dbReference type="SAM" id="SignalP"/>
    </source>
</evidence>
<feature type="chain" id="PRO_5031339522" description="Dockerin domain-containing protein" evidence="1">
    <location>
        <begin position="45"/>
        <end position="1003"/>
    </location>
</feature>
<dbReference type="Gene3D" id="2.60.40.10">
    <property type="entry name" value="Immunoglobulins"/>
    <property type="match status" value="1"/>
</dbReference>
<dbReference type="Gene3D" id="3.40.390.10">
    <property type="entry name" value="Collagenase (Catalytic Domain)"/>
    <property type="match status" value="1"/>
</dbReference>
<dbReference type="InterPro" id="IPR002105">
    <property type="entry name" value="Dockerin_1_rpt"/>
</dbReference>
<dbReference type="Pfam" id="PF13574">
    <property type="entry name" value="Reprolysin_2"/>
    <property type="match status" value="1"/>
</dbReference>
<dbReference type="SUPFAM" id="SSF55486">
    <property type="entry name" value="Metalloproteases ('zincins'), catalytic domain"/>
    <property type="match status" value="1"/>
</dbReference>
<evidence type="ECO:0000259" key="2">
    <source>
        <dbReference type="PROSITE" id="PS51766"/>
    </source>
</evidence>
<keyword evidence="4" id="KW-1185">Reference proteome</keyword>